<proteinExistence type="predicted"/>
<comment type="catalytic activity">
    <reaction evidence="10">
        <text>L-threonyl-[protein] + ATP = O-phospho-L-threonyl-[protein] + ADP + H(+)</text>
        <dbReference type="Rhea" id="RHEA:46608"/>
        <dbReference type="Rhea" id="RHEA-COMP:11060"/>
        <dbReference type="Rhea" id="RHEA-COMP:11605"/>
        <dbReference type="ChEBI" id="CHEBI:15378"/>
        <dbReference type="ChEBI" id="CHEBI:30013"/>
        <dbReference type="ChEBI" id="CHEBI:30616"/>
        <dbReference type="ChEBI" id="CHEBI:61977"/>
        <dbReference type="ChEBI" id="CHEBI:456216"/>
        <dbReference type="EC" id="2.7.11.1"/>
    </reaction>
</comment>
<reference evidence="16 17" key="1">
    <citation type="submission" date="2012-05" db="EMBL/GenBank/DDBJ databases">
        <title>Recombination and specialization in a pathogen metapopulation.</title>
        <authorList>
            <person name="Gardiner A."/>
            <person name="Kemen E."/>
            <person name="Schultz-Larsen T."/>
            <person name="MacLean D."/>
            <person name="Van Oosterhout C."/>
            <person name="Jones J.D.G."/>
        </authorList>
    </citation>
    <scope>NUCLEOTIDE SEQUENCE [LARGE SCALE GENOMIC DNA]</scope>
    <source>
        <strain evidence="16 17">Ac Nc2</strain>
    </source>
</reference>
<dbReference type="PANTHER" id="PTHR22983:SF6">
    <property type="entry name" value="SERINE_THREONINE-PROTEIN KINASE 36"/>
    <property type="match status" value="1"/>
</dbReference>
<dbReference type="CDD" id="cd14002">
    <property type="entry name" value="STKc_STK36"/>
    <property type="match status" value="1"/>
</dbReference>
<evidence type="ECO:0000313" key="16">
    <source>
        <dbReference type="EMBL" id="CCI11491.1"/>
    </source>
</evidence>
<dbReference type="InParanoid" id="A0A024FWX1"/>
<dbReference type="SMART" id="SM00220">
    <property type="entry name" value="S_TKc"/>
    <property type="match status" value="1"/>
</dbReference>
<feature type="domain" description="Protein kinase" evidence="15">
    <location>
        <begin position="4"/>
        <end position="254"/>
    </location>
</feature>
<evidence type="ECO:0000256" key="8">
    <source>
        <dbReference type="ARBA" id="ARBA00022840"/>
    </source>
</evidence>
<dbReference type="FunFam" id="3.30.200.20:FF:000042">
    <property type="entry name" value="Aurora kinase A"/>
    <property type="match status" value="1"/>
</dbReference>
<comment type="caution">
    <text evidence="16">The sequence shown here is derived from an EMBL/GenBank/DDBJ whole genome shotgun (WGS) entry which is preliminary data.</text>
</comment>
<keyword evidence="6 13" id="KW-0547">Nucleotide-binding</keyword>
<dbReference type="GO" id="GO:0005856">
    <property type="term" value="C:cytoskeleton"/>
    <property type="evidence" value="ECO:0007669"/>
    <property type="project" value="UniProtKB-SubCell"/>
</dbReference>
<dbReference type="InterPro" id="IPR008271">
    <property type="entry name" value="Ser/Thr_kinase_AS"/>
</dbReference>
<feature type="region of interest" description="Disordered" evidence="14">
    <location>
        <begin position="698"/>
        <end position="720"/>
    </location>
</feature>
<dbReference type="InterPro" id="IPR011009">
    <property type="entry name" value="Kinase-like_dom_sf"/>
</dbReference>
<dbReference type="SUPFAM" id="SSF56112">
    <property type="entry name" value="Protein kinase-like (PK-like)"/>
    <property type="match status" value="1"/>
</dbReference>
<keyword evidence="4" id="KW-0723">Serine/threonine-protein kinase</keyword>
<keyword evidence="8 13" id="KW-0067">ATP-binding</keyword>
<dbReference type="GO" id="GO:0005524">
    <property type="term" value="F:ATP binding"/>
    <property type="evidence" value="ECO:0007669"/>
    <property type="project" value="UniProtKB-UniRule"/>
</dbReference>
<dbReference type="Pfam" id="PF00069">
    <property type="entry name" value="Pkinase"/>
    <property type="match status" value="1"/>
</dbReference>
<dbReference type="PROSITE" id="PS00107">
    <property type="entry name" value="PROTEIN_KINASE_ATP"/>
    <property type="match status" value="1"/>
</dbReference>
<keyword evidence="7" id="KW-0418">Kinase</keyword>
<accession>A0A024FWX1</accession>
<dbReference type="EC" id="2.7.11.1" evidence="2"/>
<evidence type="ECO:0000256" key="4">
    <source>
        <dbReference type="ARBA" id="ARBA00022527"/>
    </source>
</evidence>
<gene>
    <name evidence="16" type="ORF">BN9_130040</name>
</gene>
<evidence type="ECO:0000313" key="17">
    <source>
        <dbReference type="Proteomes" id="UP000053237"/>
    </source>
</evidence>
<dbReference type="PROSITE" id="PS50011">
    <property type="entry name" value="PROTEIN_KINASE_DOM"/>
    <property type="match status" value="1"/>
</dbReference>
<dbReference type="InterPro" id="IPR000719">
    <property type="entry name" value="Prot_kinase_dom"/>
</dbReference>
<sequence>MENYHILERIGEGSFGKVYRGRRKYSGQIVALKFVSKRGRSSKELHNLREEINILTRLNHVNIITMLDFFETENEFCMVTEYGHGELFQVLEDDRFLPEPVIRKIAIQLLQALKVLHTHKIIHRDMKPQNILIGAHDQIKLCDFGFARALQHDHSVLHSIKGTPLYMAPELVQEKPYNYTVDLWSLGVILFELATGKPPFYTDRIVPLIQMIIREPVRYPKSMSKDLMSFLKGLLNKEPRKRLTWPHIQEHPFVRENAQEMVTREMEQEKTRMLPRFFADETLHGSPAKNARNMSVERLKNHYKRSASTEKSTHTLESDPQEQSYTLCADQRYRGSQEVKPTSSGKNVIDQQEESNTDGTKSTDTDVACRMEVLWEECKEKLKAGSNFSDGESTKDTFTSNRIASLIHLCTSVTETSLTRESPRAQQIMQEFTHQLYQLFISYHQSFQANRNLVLLSMKDLKCLHYSLIDWTLIMTRQVRVNRQESSERTVLWHKLLRCCIVISNLLQSYFKKQENDQQTCIVYREFCQKNIALVKNVLRVDPSDAIAIHGKMFKWLGALIYQSRNVVILLKEAYESGIIELLCTLLPRLKELLQNGANIKYENNIHFLLLLLSEFICPNGQDCLSSLPIPVMHASTSTATDMRRLLIATSGKIVEEEAVNPHDFQDVCARIRSCVSQAIDAGGLTVMTSMLNSTWKKRDSKLRRNSTPESWQGSDPERQAENENSVTCCILKILLYAMDRSDGRNAAVHLPEKSSLDTAQDIWKYNASNVSLLLLEAIEKDALRPRELLMTITLLSVLIRNKYIKGMEAYTCVATMYGELIRARQHTLLSYLCAFFVSIDEYSLREMESIGDVNVDDHEQLTQFLHRGMINKQCMSSILYLIFQKAECYPIQDDYGMLASFRVRARGFLDAGIMILMRCATKIIPDHQKWTFESDCGKKALKSIELQKRHSFVSQFITRKGIWRSFKHLLDIEGSSELSPHGLICLLQFLRTLRQALLETQHSDLTALNAAEENFHESMLPPIIKILRIDRIHWLLHHSECIGGGIDAVRTLIHAIIEVLGIPFMISNTAESSNNLSTNSSGHLPTSTSIIRTQEVLHECDAVGALVKAVQ</sequence>
<feature type="region of interest" description="Disordered" evidence="14">
    <location>
        <begin position="302"/>
        <end position="363"/>
    </location>
</feature>
<evidence type="ECO:0000256" key="1">
    <source>
        <dbReference type="ARBA" id="ARBA00004245"/>
    </source>
</evidence>
<dbReference type="InterPro" id="IPR017441">
    <property type="entry name" value="Protein_kinase_ATP_BS"/>
</dbReference>
<name>A0A024FWX1_9STRA</name>
<evidence type="ECO:0000256" key="14">
    <source>
        <dbReference type="SAM" id="MobiDB-lite"/>
    </source>
</evidence>
<evidence type="ECO:0000256" key="7">
    <source>
        <dbReference type="ARBA" id="ARBA00022777"/>
    </source>
</evidence>
<dbReference type="STRING" id="65357.A0A024FWX1"/>
<dbReference type="PROSITE" id="PS00108">
    <property type="entry name" value="PROTEIN_KINASE_ST"/>
    <property type="match status" value="1"/>
</dbReference>
<dbReference type="Proteomes" id="UP000053237">
    <property type="component" value="Unassembled WGS sequence"/>
</dbReference>
<feature type="binding site" evidence="13">
    <location>
        <position position="33"/>
    </location>
    <ligand>
        <name>ATP</name>
        <dbReference type="ChEBI" id="CHEBI:30616"/>
    </ligand>
</feature>
<protein>
    <recommendedName>
        <fullName evidence="2">non-specific serine/threonine protein kinase</fullName>
        <ecNumber evidence="2">2.7.11.1</ecNumber>
    </recommendedName>
    <alternativeName>
        <fullName evidence="12">Fused homolog</fullName>
    </alternativeName>
</protein>
<evidence type="ECO:0000256" key="12">
    <source>
        <dbReference type="ARBA" id="ARBA00075375"/>
    </source>
</evidence>
<evidence type="ECO:0000256" key="9">
    <source>
        <dbReference type="ARBA" id="ARBA00023212"/>
    </source>
</evidence>
<evidence type="ECO:0000256" key="6">
    <source>
        <dbReference type="ARBA" id="ARBA00022741"/>
    </source>
</evidence>
<dbReference type="Gene3D" id="1.10.510.10">
    <property type="entry name" value="Transferase(Phosphotransferase) domain 1"/>
    <property type="match status" value="1"/>
</dbReference>
<evidence type="ECO:0000256" key="5">
    <source>
        <dbReference type="ARBA" id="ARBA00022679"/>
    </source>
</evidence>
<dbReference type="EMBL" id="CAIX01001105">
    <property type="protein sequence ID" value="CCI11491.1"/>
    <property type="molecule type" value="Genomic_DNA"/>
</dbReference>
<organism evidence="16 17">
    <name type="scientific">Albugo candida</name>
    <dbReference type="NCBI Taxonomy" id="65357"/>
    <lineage>
        <taxon>Eukaryota</taxon>
        <taxon>Sar</taxon>
        <taxon>Stramenopiles</taxon>
        <taxon>Oomycota</taxon>
        <taxon>Peronosporomycetes</taxon>
        <taxon>Albuginales</taxon>
        <taxon>Albuginaceae</taxon>
        <taxon>Albugo</taxon>
    </lineage>
</organism>
<feature type="compositionally biased region" description="Basic and acidic residues" evidence="14">
    <location>
        <begin position="307"/>
        <end position="317"/>
    </location>
</feature>
<comment type="catalytic activity">
    <reaction evidence="11">
        <text>L-seryl-[protein] + ATP = O-phospho-L-seryl-[protein] + ADP + H(+)</text>
        <dbReference type="Rhea" id="RHEA:17989"/>
        <dbReference type="Rhea" id="RHEA-COMP:9863"/>
        <dbReference type="Rhea" id="RHEA-COMP:11604"/>
        <dbReference type="ChEBI" id="CHEBI:15378"/>
        <dbReference type="ChEBI" id="CHEBI:29999"/>
        <dbReference type="ChEBI" id="CHEBI:30616"/>
        <dbReference type="ChEBI" id="CHEBI:83421"/>
        <dbReference type="ChEBI" id="CHEBI:456216"/>
        <dbReference type="EC" id="2.7.11.1"/>
    </reaction>
</comment>
<evidence type="ECO:0000256" key="13">
    <source>
        <dbReference type="PROSITE-ProRule" id="PRU10141"/>
    </source>
</evidence>
<keyword evidence="3" id="KW-0963">Cytoplasm</keyword>
<dbReference type="GO" id="GO:0005737">
    <property type="term" value="C:cytoplasm"/>
    <property type="evidence" value="ECO:0007669"/>
    <property type="project" value="UniProtKB-ARBA"/>
</dbReference>
<evidence type="ECO:0000256" key="3">
    <source>
        <dbReference type="ARBA" id="ARBA00022490"/>
    </source>
</evidence>
<comment type="subcellular location">
    <subcellularLocation>
        <location evidence="1">Cytoplasm</location>
        <location evidence="1">Cytoskeleton</location>
    </subcellularLocation>
</comment>
<dbReference type="AlphaFoldDB" id="A0A024FWX1"/>
<feature type="compositionally biased region" description="Polar residues" evidence="14">
    <location>
        <begin position="339"/>
        <end position="350"/>
    </location>
</feature>
<evidence type="ECO:0000256" key="10">
    <source>
        <dbReference type="ARBA" id="ARBA00047899"/>
    </source>
</evidence>
<keyword evidence="5" id="KW-0808">Transferase</keyword>
<evidence type="ECO:0000256" key="11">
    <source>
        <dbReference type="ARBA" id="ARBA00048679"/>
    </source>
</evidence>
<dbReference type="FunFam" id="1.10.510.10:FF:000292">
    <property type="entry name" value="Serine/threonine-protein kinase 36"/>
    <property type="match status" value="1"/>
</dbReference>
<keyword evidence="9" id="KW-0206">Cytoskeleton</keyword>
<evidence type="ECO:0000259" key="15">
    <source>
        <dbReference type="PROSITE" id="PS50011"/>
    </source>
</evidence>
<dbReference type="GO" id="GO:0004674">
    <property type="term" value="F:protein serine/threonine kinase activity"/>
    <property type="evidence" value="ECO:0007669"/>
    <property type="project" value="UniProtKB-KW"/>
</dbReference>
<keyword evidence="17" id="KW-1185">Reference proteome</keyword>
<evidence type="ECO:0000256" key="2">
    <source>
        <dbReference type="ARBA" id="ARBA00012513"/>
    </source>
</evidence>
<dbReference type="OrthoDB" id="266718at2759"/>
<dbReference type="PANTHER" id="PTHR22983">
    <property type="entry name" value="PROTEIN KINASE RELATED"/>
    <property type="match status" value="1"/>
</dbReference>